<dbReference type="AlphaFoldDB" id="R0KWE2"/>
<dbReference type="HOGENOM" id="CLU_1669896_0_0_1"/>
<keyword evidence="2" id="KW-1185">Reference proteome</keyword>
<dbReference type="EMBL" id="KB908915">
    <property type="protein sequence ID" value="EOB15221.1"/>
    <property type="molecule type" value="Genomic_DNA"/>
</dbReference>
<sequence>MDFQTFQRHTSTKKEPLKVQRNKKKCDNAPYSCNIFPNDTNTDMMSPIVYKLFYFNQKILNLTQELWSDLLSIVGQVEILSRKKGCFSINNADECMALNEFYLKFNSDLVSYQNLYLDSESVEDDYNQLKNVFNALEIFLNKTLPMIEKDIKNITVMI</sequence>
<evidence type="ECO:0000313" key="2">
    <source>
        <dbReference type="Proteomes" id="UP000016927"/>
    </source>
</evidence>
<reference evidence="1 2" key="1">
    <citation type="journal article" date="2013" name="BMC Genomics">
        <title>Comparative genomics of parasitic silkworm microsporidia reveal an association between genome expansion and host adaptation.</title>
        <authorList>
            <person name="Pan G."/>
            <person name="Xu J."/>
            <person name="Li T."/>
            <person name="Xia Q."/>
            <person name="Liu S.L."/>
            <person name="Zhang G."/>
            <person name="Li S."/>
            <person name="Li C."/>
            <person name="Liu H."/>
            <person name="Yang L."/>
            <person name="Liu T."/>
            <person name="Zhang X."/>
            <person name="Wu Z."/>
            <person name="Fan W."/>
            <person name="Dang X."/>
            <person name="Xiang H."/>
            <person name="Tao M."/>
            <person name="Li Y."/>
            <person name="Hu J."/>
            <person name="Li Z."/>
            <person name="Lin L."/>
            <person name="Luo J."/>
            <person name="Geng L."/>
            <person name="Wang L."/>
            <person name="Long M."/>
            <person name="Wan Y."/>
            <person name="He N."/>
            <person name="Zhang Z."/>
            <person name="Lu C."/>
            <person name="Keeling P.J."/>
            <person name="Wang J."/>
            <person name="Xiang Z."/>
            <person name="Zhou Z."/>
        </authorList>
    </citation>
    <scope>NUCLEOTIDE SEQUENCE [LARGE SCALE GENOMIC DNA]</scope>
    <source>
        <strain evidence="2">CQ1 / CVCC 102059</strain>
    </source>
</reference>
<organism evidence="1 2">
    <name type="scientific">Nosema bombycis (strain CQ1 / CVCC 102059)</name>
    <name type="common">Microsporidian parasite</name>
    <name type="synonym">Pebrine of silkworm</name>
    <dbReference type="NCBI Taxonomy" id="578461"/>
    <lineage>
        <taxon>Eukaryota</taxon>
        <taxon>Fungi</taxon>
        <taxon>Fungi incertae sedis</taxon>
        <taxon>Microsporidia</taxon>
        <taxon>Nosematidae</taxon>
        <taxon>Nosema</taxon>
    </lineage>
</organism>
<dbReference type="VEuPathDB" id="MicrosporidiaDB:NBO_7g0039"/>
<accession>R0KWE2</accession>
<gene>
    <name evidence="1" type="ORF">NBO_7g0039</name>
</gene>
<evidence type="ECO:0000313" key="1">
    <source>
        <dbReference type="EMBL" id="EOB15221.1"/>
    </source>
</evidence>
<protein>
    <submittedName>
        <fullName evidence="1">Uncharacterized protein</fullName>
    </submittedName>
</protein>
<dbReference type="Proteomes" id="UP000016927">
    <property type="component" value="Unassembled WGS sequence"/>
</dbReference>
<proteinExistence type="predicted"/>
<name>R0KWE2_NOSB1</name>